<evidence type="ECO:0000313" key="2">
    <source>
        <dbReference type="EMBL" id="TYC96324.1"/>
    </source>
</evidence>
<comment type="caution">
    <text evidence="2">The sequence shown here is derived from an EMBL/GenBank/DDBJ whole genome shotgun (WGS) entry which is preliminary data.</text>
</comment>
<protein>
    <submittedName>
        <fullName evidence="2">Uncharacterized protein</fullName>
    </submittedName>
</protein>
<accession>A0A5D0XIA5</accession>
<dbReference type="EMBL" id="VSLD01000013">
    <property type="protein sequence ID" value="TYC96324.1"/>
    <property type="molecule type" value="Genomic_DNA"/>
</dbReference>
<dbReference type="OrthoDB" id="4950091at2"/>
<keyword evidence="3" id="KW-1185">Reference proteome</keyword>
<sequence length="69" mass="7601">MAGVALVLLGFCVYRDVNGAATTWSRLYKEGRGISPEHFTFADVGSIKAMGFSYMVIGLFWFGISLFAR</sequence>
<evidence type="ECO:0000256" key="1">
    <source>
        <dbReference type="SAM" id="Phobius"/>
    </source>
</evidence>
<name>A0A5D0XIA5_9MICC</name>
<evidence type="ECO:0000313" key="3">
    <source>
        <dbReference type="Proteomes" id="UP000323410"/>
    </source>
</evidence>
<feature type="transmembrane region" description="Helical" evidence="1">
    <location>
        <begin position="49"/>
        <end position="68"/>
    </location>
</feature>
<proteinExistence type="predicted"/>
<organism evidence="2 3">
    <name type="scientific">Arthrobacter echini</name>
    <dbReference type="NCBI Taxonomy" id="1529066"/>
    <lineage>
        <taxon>Bacteria</taxon>
        <taxon>Bacillati</taxon>
        <taxon>Actinomycetota</taxon>
        <taxon>Actinomycetes</taxon>
        <taxon>Micrococcales</taxon>
        <taxon>Micrococcaceae</taxon>
        <taxon>Arthrobacter</taxon>
    </lineage>
</organism>
<keyword evidence="1" id="KW-1133">Transmembrane helix</keyword>
<keyword evidence="1" id="KW-0472">Membrane</keyword>
<dbReference type="AlphaFoldDB" id="A0A5D0XIA5"/>
<keyword evidence="1" id="KW-0812">Transmembrane</keyword>
<dbReference type="Proteomes" id="UP000323410">
    <property type="component" value="Unassembled WGS sequence"/>
</dbReference>
<reference evidence="2 3" key="1">
    <citation type="submission" date="2019-08" db="EMBL/GenBank/DDBJ databases">
        <title>Genone of Arthrobacter echini P9.</title>
        <authorList>
            <person name="Bowman J.P."/>
        </authorList>
    </citation>
    <scope>NUCLEOTIDE SEQUENCE [LARGE SCALE GENOMIC DNA]</scope>
    <source>
        <strain evidence="2 3">P9</strain>
    </source>
</reference>
<gene>
    <name evidence="2" type="ORF">FQ377_14145</name>
</gene>
<dbReference type="RefSeq" id="WP_148601830.1">
    <property type="nucleotide sequence ID" value="NZ_VSLD01000013.1"/>
</dbReference>